<dbReference type="PANTHER" id="PTHR14969">
    <property type="entry name" value="SPHINGOSINE-1-PHOSPHATE PHOSPHOHYDROLASE"/>
    <property type="match status" value="1"/>
</dbReference>
<dbReference type="PANTHER" id="PTHR14969:SF13">
    <property type="entry name" value="AT30094P"/>
    <property type="match status" value="1"/>
</dbReference>
<dbReference type="SMART" id="SM00014">
    <property type="entry name" value="acidPPc"/>
    <property type="match status" value="1"/>
</dbReference>
<dbReference type="InterPro" id="IPR000326">
    <property type="entry name" value="PAP2/HPO"/>
</dbReference>
<dbReference type="Pfam" id="PF01569">
    <property type="entry name" value="PAP2"/>
    <property type="match status" value="1"/>
</dbReference>
<evidence type="ECO:0000259" key="2">
    <source>
        <dbReference type="SMART" id="SM00014"/>
    </source>
</evidence>
<feature type="transmembrane region" description="Helical" evidence="1">
    <location>
        <begin position="153"/>
        <end position="173"/>
    </location>
</feature>
<protein>
    <submittedName>
        <fullName evidence="3">Dolichyldiphosphatase</fullName>
    </submittedName>
</protein>
<accession>A0A3G4ZT25</accession>
<feature type="transmembrane region" description="Helical" evidence="1">
    <location>
        <begin position="127"/>
        <end position="147"/>
    </location>
</feature>
<keyword evidence="1" id="KW-0812">Transmembrane</keyword>
<gene>
    <name evidence="3" type="ORF">Edafosvirus4_11</name>
</gene>
<evidence type="ECO:0000256" key="1">
    <source>
        <dbReference type="SAM" id="Phobius"/>
    </source>
</evidence>
<keyword evidence="1" id="KW-0472">Membrane</keyword>
<dbReference type="Gene3D" id="1.20.144.10">
    <property type="entry name" value="Phosphatidic acid phosphatase type 2/haloperoxidase"/>
    <property type="match status" value="1"/>
</dbReference>
<evidence type="ECO:0000313" key="3">
    <source>
        <dbReference type="EMBL" id="AYV78027.1"/>
    </source>
</evidence>
<name>A0A3G4ZT25_9VIRU</name>
<feature type="transmembrane region" description="Helical" evidence="1">
    <location>
        <begin position="98"/>
        <end position="115"/>
    </location>
</feature>
<dbReference type="CDD" id="cd01610">
    <property type="entry name" value="PAP2_like"/>
    <property type="match status" value="1"/>
</dbReference>
<organism evidence="3">
    <name type="scientific">Edafosvirus sp</name>
    <dbReference type="NCBI Taxonomy" id="2487765"/>
    <lineage>
        <taxon>Viruses</taxon>
        <taxon>Varidnaviria</taxon>
        <taxon>Bamfordvirae</taxon>
        <taxon>Nucleocytoviricota</taxon>
        <taxon>Megaviricetes</taxon>
        <taxon>Imitervirales</taxon>
        <taxon>Mimiviridae</taxon>
        <taxon>Klosneuvirinae</taxon>
    </lineage>
</organism>
<reference evidence="3" key="1">
    <citation type="submission" date="2018-10" db="EMBL/GenBank/DDBJ databases">
        <title>Hidden diversity of soil giant viruses.</title>
        <authorList>
            <person name="Schulz F."/>
            <person name="Alteio L."/>
            <person name="Goudeau D."/>
            <person name="Ryan E.M."/>
            <person name="Malmstrom R.R."/>
            <person name="Blanchard J."/>
            <person name="Woyke T."/>
        </authorList>
    </citation>
    <scope>NUCLEOTIDE SEQUENCE</scope>
    <source>
        <strain evidence="3">EDV1</strain>
    </source>
</reference>
<dbReference type="InterPro" id="IPR036938">
    <property type="entry name" value="PAP2/HPO_sf"/>
</dbReference>
<dbReference type="SUPFAM" id="SSF48317">
    <property type="entry name" value="Acid phosphatase/Vanadium-dependent haloperoxidase"/>
    <property type="match status" value="1"/>
</dbReference>
<keyword evidence="1" id="KW-1133">Transmembrane helix</keyword>
<sequence length="200" mass="21649">MSEQLVSIPGNLAKSLPYTIYSAGYLSSIVTGNPLGAVFSTSAIIFGDVLNGVLKKSIKSVAPDVEMFKRPSPPAEGCGIYSQCNISADHKPTYGMPSGHSMIICFSAIFWILYIQKYSGMSKGWKLFSTILLLTIAILVMISRIVIGCHNFLQVIVGAMIGILLGWVVFVVLENVWPSLFVSTPVVIECAKPKEGEVNK</sequence>
<proteinExistence type="predicted"/>
<feature type="domain" description="Phosphatidic acid phosphatase type 2/haloperoxidase" evidence="2">
    <location>
        <begin position="37"/>
        <end position="170"/>
    </location>
</feature>
<dbReference type="EMBL" id="MK072069">
    <property type="protein sequence ID" value="AYV78027.1"/>
    <property type="molecule type" value="Genomic_DNA"/>
</dbReference>
<dbReference type="GO" id="GO:0042392">
    <property type="term" value="F:sphingosine-1-phosphate phosphatase activity"/>
    <property type="evidence" value="ECO:0007669"/>
    <property type="project" value="TreeGrafter"/>
</dbReference>